<keyword evidence="8" id="KW-1185">Reference proteome</keyword>
<evidence type="ECO:0000256" key="3">
    <source>
        <dbReference type="ARBA" id="ARBA00023180"/>
    </source>
</evidence>
<sequence length="73" mass="8389">MRFLECVEDNLLTQVIFWVAFFFSAGVGRTGTFIALDRILQQLDSKDTVDIYAAVHDLRLHRVHMVQTEVSFG</sequence>
<dbReference type="Pfam" id="PF00102">
    <property type="entry name" value="Y_phosphatase"/>
    <property type="match status" value="1"/>
</dbReference>
<evidence type="ECO:0000259" key="6">
    <source>
        <dbReference type="PROSITE" id="PS50056"/>
    </source>
</evidence>
<keyword evidence="4" id="KW-0472">Membrane</keyword>
<dbReference type="GO" id="GO:0001525">
    <property type="term" value="P:angiogenesis"/>
    <property type="evidence" value="ECO:0007669"/>
    <property type="project" value="TreeGrafter"/>
</dbReference>
<dbReference type="Gene3D" id="3.90.190.10">
    <property type="entry name" value="Protein tyrosine phosphatase superfamily"/>
    <property type="match status" value="1"/>
</dbReference>
<accession>A0A8C9G5D2</accession>
<keyword evidence="2 4" id="KW-1133">Transmembrane helix</keyword>
<keyword evidence="3" id="KW-0325">Glycoprotein</keyword>
<dbReference type="GO" id="GO:0004725">
    <property type="term" value="F:protein tyrosine phosphatase activity"/>
    <property type="evidence" value="ECO:0007669"/>
    <property type="project" value="InterPro"/>
</dbReference>
<dbReference type="GO" id="GO:0045296">
    <property type="term" value="F:cadherin binding"/>
    <property type="evidence" value="ECO:0007669"/>
    <property type="project" value="TreeGrafter"/>
</dbReference>
<keyword evidence="1 4" id="KW-0812">Transmembrane</keyword>
<reference evidence="7" key="1">
    <citation type="submission" date="2025-08" db="UniProtKB">
        <authorList>
            <consortium name="Ensembl"/>
        </authorList>
    </citation>
    <scope>IDENTIFICATION</scope>
</reference>
<dbReference type="PANTHER" id="PTHR46957:SF2">
    <property type="entry name" value="RECEPTOR-TYPE TYROSINE-PROTEIN PHOSPHATASE BETA"/>
    <property type="match status" value="1"/>
</dbReference>
<dbReference type="GO" id="GO:0043235">
    <property type="term" value="C:receptor complex"/>
    <property type="evidence" value="ECO:0007669"/>
    <property type="project" value="TreeGrafter"/>
</dbReference>
<dbReference type="PRINTS" id="PR00700">
    <property type="entry name" value="PRTYPHPHTASE"/>
</dbReference>
<reference evidence="7" key="2">
    <citation type="submission" date="2025-09" db="UniProtKB">
        <authorList>
            <consortium name="Ensembl"/>
        </authorList>
    </citation>
    <scope>IDENTIFICATION</scope>
</reference>
<feature type="transmembrane region" description="Helical" evidence="4">
    <location>
        <begin position="15"/>
        <end position="36"/>
    </location>
</feature>
<evidence type="ECO:0000256" key="1">
    <source>
        <dbReference type="ARBA" id="ARBA00022692"/>
    </source>
</evidence>
<dbReference type="Ensembl" id="ENSPSTT00000026284.1">
    <property type="protein sequence ID" value="ENSPSTP00000024976.1"/>
    <property type="gene ID" value="ENSPSTG00000018434.1"/>
</dbReference>
<dbReference type="SUPFAM" id="SSF52799">
    <property type="entry name" value="(Phosphotyrosine protein) phosphatases II"/>
    <property type="match status" value="1"/>
</dbReference>
<name>A0A8C9G5D2_PAVCR</name>
<evidence type="ECO:0000256" key="2">
    <source>
        <dbReference type="ARBA" id="ARBA00022989"/>
    </source>
</evidence>
<dbReference type="AlphaFoldDB" id="A0A8C9G5D2"/>
<dbReference type="InterPro" id="IPR029021">
    <property type="entry name" value="Prot-tyrosine_phosphatase-like"/>
</dbReference>
<dbReference type="InterPro" id="IPR000242">
    <property type="entry name" value="PTP_cat"/>
</dbReference>
<feature type="domain" description="Tyrosine-protein phosphatase" evidence="5">
    <location>
        <begin position="1"/>
        <end position="73"/>
    </location>
</feature>
<organism evidence="7 8">
    <name type="scientific">Pavo cristatus</name>
    <name type="common">Indian peafowl</name>
    <name type="synonym">Blue peafowl</name>
    <dbReference type="NCBI Taxonomy" id="9049"/>
    <lineage>
        <taxon>Eukaryota</taxon>
        <taxon>Metazoa</taxon>
        <taxon>Chordata</taxon>
        <taxon>Craniata</taxon>
        <taxon>Vertebrata</taxon>
        <taxon>Euteleostomi</taxon>
        <taxon>Archelosauria</taxon>
        <taxon>Archosauria</taxon>
        <taxon>Dinosauria</taxon>
        <taxon>Saurischia</taxon>
        <taxon>Theropoda</taxon>
        <taxon>Coelurosauria</taxon>
        <taxon>Aves</taxon>
        <taxon>Neognathae</taxon>
        <taxon>Galloanserae</taxon>
        <taxon>Galliformes</taxon>
        <taxon>Phasianidae</taxon>
        <taxon>Phasianinae</taxon>
        <taxon>Pavo</taxon>
    </lineage>
</organism>
<evidence type="ECO:0000256" key="4">
    <source>
        <dbReference type="SAM" id="Phobius"/>
    </source>
</evidence>
<dbReference type="Proteomes" id="UP000694428">
    <property type="component" value="Unplaced"/>
</dbReference>
<evidence type="ECO:0000313" key="8">
    <source>
        <dbReference type="Proteomes" id="UP000694428"/>
    </source>
</evidence>
<dbReference type="InterPro" id="IPR000387">
    <property type="entry name" value="Tyr_Pase_dom"/>
</dbReference>
<dbReference type="PROSITE" id="PS50055">
    <property type="entry name" value="TYR_PHOSPHATASE_PTP"/>
    <property type="match status" value="1"/>
</dbReference>
<evidence type="ECO:0000259" key="5">
    <source>
        <dbReference type="PROSITE" id="PS50055"/>
    </source>
</evidence>
<dbReference type="InterPro" id="IPR050713">
    <property type="entry name" value="RTP_Phos/Ushers"/>
</dbReference>
<evidence type="ECO:0000313" key="7">
    <source>
        <dbReference type="Ensembl" id="ENSPSTP00000024976.1"/>
    </source>
</evidence>
<proteinExistence type="predicted"/>
<feature type="domain" description="Tyrosine specific protein phosphatases" evidence="6">
    <location>
        <begin position="1"/>
        <end position="73"/>
    </location>
</feature>
<protein>
    <submittedName>
        <fullName evidence="7">Uncharacterized protein</fullName>
    </submittedName>
</protein>
<dbReference type="PROSITE" id="PS50056">
    <property type="entry name" value="TYR_PHOSPHATASE_2"/>
    <property type="match status" value="1"/>
</dbReference>
<dbReference type="PANTHER" id="PTHR46957">
    <property type="entry name" value="CYTOKINE RECEPTOR"/>
    <property type="match status" value="1"/>
</dbReference>